<dbReference type="InterPro" id="IPR000600">
    <property type="entry name" value="ROK"/>
</dbReference>
<dbReference type="InterPro" id="IPR049874">
    <property type="entry name" value="ROK_cs"/>
</dbReference>
<proteinExistence type="predicted"/>
<dbReference type="PANTHER" id="PTHR18964">
    <property type="entry name" value="ROK (REPRESSOR, ORF, KINASE) FAMILY"/>
    <property type="match status" value="1"/>
</dbReference>
<name>A0ABR9BBN1_9RHOO</name>
<dbReference type="EMBL" id="JACYTO010000002">
    <property type="protein sequence ID" value="MBD8503755.1"/>
    <property type="molecule type" value="Genomic_DNA"/>
</dbReference>
<reference evidence="2" key="1">
    <citation type="submission" date="2023-07" db="EMBL/GenBank/DDBJ databases">
        <title>Thauera sp. CAU 1555 isolated from sand of Yaerae Beach.</title>
        <authorList>
            <person name="Kim W."/>
        </authorList>
    </citation>
    <scope>NUCLEOTIDE SEQUENCE [LARGE SCALE GENOMIC DNA]</scope>
    <source>
        <strain evidence="2">CAU 1555</strain>
    </source>
</reference>
<organism evidence="1 2">
    <name type="scientific">Thauera sedimentorum</name>
    <dbReference type="NCBI Taxonomy" id="2767595"/>
    <lineage>
        <taxon>Bacteria</taxon>
        <taxon>Pseudomonadati</taxon>
        <taxon>Pseudomonadota</taxon>
        <taxon>Betaproteobacteria</taxon>
        <taxon>Rhodocyclales</taxon>
        <taxon>Zoogloeaceae</taxon>
        <taxon>Thauera</taxon>
    </lineage>
</organism>
<dbReference type="PANTHER" id="PTHR18964:SF174">
    <property type="entry name" value="D-ALLOSE KINASE-RELATED"/>
    <property type="match status" value="1"/>
</dbReference>
<keyword evidence="2" id="KW-1185">Reference proteome</keyword>
<evidence type="ECO:0000313" key="1">
    <source>
        <dbReference type="EMBL" id="MBD8503755.1"/>
    </source>
</evidence>
<dbReference type="CDD" id="cd24066">
    <property type="entry name" value="ASKHA_NBD_ROK_EcFRK-like"/>
    <property type="match status" value="1"/>
</dbReference>
<dbReference type="InterPro" id="IPR043129">
    <property type="entry name" value="ATPase_NBD"/>
</dbReference>
<dbReference type="Proteomes" id="UP000603602">
    <property type="component" value="Unassembled WGS sequence"/>
</dbReference>
<dbReference type="Gene3D" id="3.30.420.40">
    <property type="match status" value="2"/>
</dbReference>
<protein>
    <submittedName>
        <fullName evidence="1">ROK family protein</fullName>
    </submittedName>
</protein>
<gene>
    <name evidence="1" type="ORF">IFO67_12740</name>
</gene>
<evidence type="ECO:0000313" key="2">
    <source>
        <dbReference type="Proteomes" id="UP000603602"/>
    </source>
</evidence>
<dbReference type="PROSITE" id="PS01125">
    <property type="entry name" value="ROK"/>
    <property type="match status" value="1"/>
</dbReference>
<accession>A0ABR9BBN1</accession>
<dbReference type="Pfam" id="PF00480">
    <property type="entry name" value="ROK"/>
    <property type="match status" value="1"/>
</dbReference>
<sequence>MRWNSTAARSIACSDPHPAAGIPVIRIGVDLGGTKIEIVALDGDGRELLRRRVPTPQGDYPATVGAVAALVEQAEAELGVRGQCPVGIGTPGSTSPLTGRMRNANSTCLNGRALREDLAARLGRPLRIANDADCFAMSEATDGAGAGAAVVFGVILGTGVGGGIVVHGRLLTGANGIAGEWGHSPLPLPGPEDLPLPPCYCGRSGCIETYLSGPGMAADHRRHGGEALDADAIAQGAATGDATCEATLARYEQRLARALAGVINLLDPDVIVLGGGLSRLERLYRTVPQLWQAQVFADRVVTRLEAGRHGDASGVRGAARL</sequence>
<dbReference type="SUPFAM" id="SSF53067">
    <property type="entry name" value="Actin-like ATPase domain"/>
    <property type="match status" value="1"/>
</dbReference>
<comment type="caution">
    <text evidence="1">The sequence shown here is derived from an EMBL/GenBank/DDBJ whole genome shotgun (WGS) entry which is preliminary data.</text>
</comment>